<reference evidence="1 2" key="1">
    <citation type="submission" date="2018-05" db="EMBL/GenBank/DDBJ databases">
        <title>Genomic Encyclopedia of Type Strains, Phase IV (KMG-V): Genome sequencing to study the core and pangenomes of soil and plant-associated prokaryotes.</title>
        <authorList>
            <person name="Whitman W."/>
        </authorList>
    </citation>
    <scope>NUCLEOTIDE SEQUENCE [LARGE SCALE GENOMIC DNA]</scope>
    <source>
        <strain evidence="1 2">SLV-132</strain>
    </source>
</reference>
<dbReference type="OrthoDB" id="9813518at2"/>
<dbReference type="SUPFAM" id="SSF81324">
    <property type="entry name" value="Voltage-gated potassium channels"/>
    <property type="match status" value="1"/>
</dbReference>
<proteinExistence type="predicted"/>
<protein>
    <submittedName>
        <fullName evidence="1">Ion channel</fullName>
    </submittedName>
</protein>
<dbReference type="RefSeq" id="WP_109585475.1">
    <property type="nucleotide sequence ID" value="NZ_CAJPUX010000016.1"/>
</dbReference>
<evidence type="ECO:0000313" key="1">
    <source>
        <dbReference type="EMBL" id="PWK31265.1"/>
    </source>
</evidence>
<sequence>MQDTTGSYLIAIAMTAVLTIITVAMHYEALRLISAIHPRRWSGKVNIGAMIVLIIAAHCVEAMMFGLGYWLGTDVFHVGSLKGMPDHGTAAYIYFSLETFTTQSIGDIFPVGPLRLLAAVEPVVGLMLIGWSTSFTFLQMRRDWRADDAGEVDDSA</sequence>
<evidence type="ECO:0000313" key="2">
    <source>
        <dbReference type="Proteomes" id="UP000245754"/>
    </source>
</evidence>
<gene>
    <name evidence="1" type="ORF">C7419_1103</name>
</gene>
<organism evidence="1 2">
    <name type="scientific">Cupriavidus plantarum</name>
    <dbReference type="NCBI Taxonomy" id="942865"/>
    <lineage>
        <taxon>Bacteria</taxon>
        <taxon>Pseudomonadati</taxon>
        <taxon>Pseudomonadota</taxon>
        <taxon>Betaproteobacteria</taxon>
        <taxon>Burkholderiales</taxon>
        <taxon>Burkholderiaceae</taxon>
        <taxon>Cupriavidus</taxon>
    </lineage>
</organism>
<dbReference type="GeneID" id="98344234"/>
<dbReference type="Gene3D" id="1.10.287.70">
    <property type="match status" value="1"/>
</dbReference>
<dbReference type="Proteomes" id="UP000245754">
    <property type="component" value="Unassembled WGS sequence"/>
</dbReference>
<dbReference type="EMBL" id="QGGT01000010">
    <property type="protein sequence ID" value="PWK31265.1"/>
    <property type="molecule type" value="Genomic_DNA"/>
</dbReference>
<name>A0A316F3X7_9BURK</name>
<comment type="caution">
    <text evidence="1">The sequence shown here is derived from an EMBL/GenBank/DDBJ whole genome shotgun (WGS) entry which is preliminary data.</text>
</comment>
<accession>A0A316F3X7</accession>
<dbReference type="AlphaFoldDB" id="A0A316F3X7"/>
<keyword evidence="2" id="KW-1185">Reference proteome</keyword>